<protein>
    <submittedName>
        <fullName evidence="1">Uncharacterized protein</fullName>
    </submittedName>
</protein>
<comment type="caution">
    <text evidence="1">The sequence shown here is derived from an EMBL/GenBank/DDBJ whole genome shotgun (WGS) entry which is preliminary data.</text>
</comment>
<evidence type="ECO:0000313" key="2">
    <source>
        <dbReference type="Proteomes" id="UP000321386"/>
    </source>
</evidence>
<dbReference type="Proteomes" id="UP000321386">
    <property type="component" value="Unassembled WGS sequence"/>
</dbReference>
<name>A0A510UTS9_9CELL</name>
<keyword evidence="2" id="KW-1185">Reference proteome</keyword>
<dbReference type="RefSeq" id="WP_186811384.1">
    <property type="nucleotide sequence ID" value="NZ_BJUA01000002.1"/>
</dbReference>
<gene>
    <name evidence="1" type="ORF">CPE01_06040</name>
</gene>
<accession>A0A510UTS9</accession>
<organism evidence="1 2">
    <name type="scientific">Cellulomonas persica</name>
    <dbReference type="NCBI Taxonomy" id="76861"/>
    <lineage>
        <taxon>Bacteria</taxon>
        <taxon>Bacillati</taxon>
        <taxon>Actinomycetota</taxon>
        <taxon>Actinomycetes</taxon>
        <taxon>Micrococcales</taxon>
        <taxon>Cellulomonadaceae</taxon>
        <taxon>Cellulomonas</taxon>
    </lineage>
</organism>
<dbReference type="AlphaFoldDB" id="A0A510UTS9"/>
<dbReference type="EMBL" id="BJUA01000002">
    <property type="protein sequence ID" value="GEK16871.1"/>
    <property type="molecule type" value="Genomic_DNA"/>
</dbReference>
<reference evidence="1 2" key="1">
    <citation type="submission" date="2019-07" db="EMBL/GenBank/DDBJ databases">
        <title>Whole genome shotgun sequence of Cellulomonas persica NBRC 101101.</title>
        <authorList>
            <person name="Hosoyama A."/>
            <person name="Uohara A."/>
            <person name="Ohji S."/>
            <person name="Ichikawa N."/>
        </authorList>
    </citation>
    <scope>NUCLEOTIDE SEQUENCE [LARGE SCALE GENOMIC DNA]</scope>
    <source>
        <strain evidence="1 2">NBRC 101101</strain>
    </source>
</reference>
<evidence type="ECO:0000313" key="1">
    <source>
        <dbReference type="EMBL" id="GEK16871.1"/>
    </source>
</evidence>
<sequence>MALVWQLVGMAARTTHDAELAALEQQCRPEVLRQAAWAGAEAKQAANQLLVT</sequence>
<proteinExistence type="predicted"/>